<proteinExistence type="predicted"/>
<evidence type="ECO:0000313" key="2">
    <source>
        <dbReference type="Proteomes" id="UP000239068"/>
    </source>
</evidence>
<accession>A0A2S7WV50</accession>
<protein>
    <submittedName>
        <fullName evidence="1">Uncharacterized protein</fullName>
    </submittedName>
</protein>
<evidence type="ECO:0000313" key="1">
    <source>
        <dbReference type="EMBL" id="PQJ81494.1"/>
    </source>
</evidence>
<name>A0A2S7WV50_9FLAO</name>
<organism evidence="1 2">
    <name type="scientific">Polaribacter glomeratus</name>
    <dbReference type="NCBI Taxonomy" id="102"/>
    <lineage>
        <taxon>Bacteria</taxon>
        <taxon>Pseudomonadati</taxon>
        <taxon>Bacteroidota</taxon>
        <taxon>Flavobacteriia</taxon>
        <taxon>Flavobacteriales</taxon>
        <taxon>Flavobacteriaceae</taxon>
    </lineage>
</organism>
<keyword evidence="2" id="KW-1185">Reference proteome</keyword>
<reference evidence="1 2" key="1">
    <citation type="submission" date="2016-12" db="EMBL/GenBank/DDBJ databases">
        <title>Trade-off between light-utilization and light-protection in marine flavobacteria.</title>
        <authorList>
            <person name="Kumagai Y."/>
            <person name="Yoshizawa S."/>
            <person name="Kogure K."/>
            <person name="Iwasaki W."/>
        </authorList>
    </citation>
    <scope>NUCLEOTIDE SEQUENCE [LARGE SCALE GENOMIC DNA]</scope>
    <source>
        <strain evidence="1 2">ATCC 43844</strain>
    </source>
</reference>
<gene>
    <name evidence="1" type="ORF">BTO16_02400</name>
</gene>
<sequence length="187" mass="21689">MITIKCFGEGSWIHLLDSTTKTVKCYNIIAAKMKLPIEEALLDISFYQHFKNNIDEIDHLIIDSFGGLLHLQNATIEIWFDRKKVAKIPFQDLVTTTSLFPLYKTTKIDFKKNQFEKGIYLKETVIGCVGVYKIDAKNFDINLLSFQLLTSFFNPTLLLINFTYQNILLKKVKDDCLTMHQEIIILE</sequence>
<dbReference type="Proteomes" id="UP000239068">
    <property type="component" value="Unassembled WGS sequence"/>
</dbReference>
<comment type="caution">
    <text evidence="1">The sequence shown here is derived from an EMBL/GenBank/DDBJ whole genome shotgun (WGS) entry which is preliminary data.</text>
</comment>
<dbReference type="RefSeq" id="WP_105020069.1">
    <property type="nucleotide sequence ID" value="NZ_MSCM01000001.1"/>
</dbReference>
<dbReference type="AlphaFoldDB" id="A0A2S7WV50"/>
<dbReference type="EMBL" id="MSCM01000001">
    <property type="protein sequence ID" value="PQJ81494.1"/>
    <property type="molecule type" value="Genomic_DNA"/>
</dbReference>
<dbReference type="OrthoDB" id="1356525at2"/>